<dbReference type="PRINTS" id="PR00745">
    <property type="entry name" value="GLHYDRLASE39"/>
</dbReference>
<dbReference type="InterPro" id="IPR051923">
    <property type="entry name" value="Glycosyl_Hydrolase_39"/>
</dbReference>
<dbReference type="InterPro" id="IPR049166">
    <property type="entry name" value="GH39_cat"/>
</dbReference>
<sequence>MTASSPRPASPAPRSLHIQPAWTAPRTAFRHTWEGVINVDQFRWMVRRDMQDHLAIAQRELGARHVRAVGMFDDELRVLRSSPGSFLGYESKEPRTNWQITDYIIDSLQDRGLHPMFTTSFVPSALTSGPTTVFSDKSRTSPPDDWRKWETLVKEGVAHALDRYGPDIVRQWYFEVWNEPNLHGWFWGGSQQDFMDLWRVTHGAIKSVDASLRVGGPSCGRAEWIDDLMTYGNAHDCAPDYLIAHIYNNDSAEDLALAPFDGPQEDKTSKSPNSAAGVIRGVRAMADRFGFKGELHWNEWGRSFHGVDHRRECPSEAAFIVRTLAEISQEADAFAYWCISDIYDQVGYGREAFYGGYGLLSLQGLRKPAFHAFRLLGLLGTERVAVTGEGLDSFHSAIATLSAPATGHVLVYAYDHEDEPSTQALNVAVDIPAGSRPGRLFRVDSQENNVIARWHDLGAPDYLSRAQTADLAADNDLTPSSVRVDTTTIDSRTTARFPMESPGIALLEIIPA</sequence>
<dbReference type="GO" id="GO:0004553">
    <property type="term" value="F:hydrolase activity, hydrolyzing O-glycosyl compounds"/>
    <property type="evidence" value="ECO:0007669"/>
    <property type="project" value="InterPro"/>
</dbReference>
<reference evidence="6" key="1">
    <citation type="submission" date="2023-03" db="EMBL/GenBank/DDBJ databases">
        <title>Lomoglobus Profundus gen. nov., sp. nov., a novel member of the phylum Verrucomicrobia, isolated from deep-marine sediment of South China Sea.</title>
        <authorList>
            <person name="Ahmad T."/>
            <person name="Ishaq S.E."/>
            <person name="Wang F."/>
        </authorList>
    </citation>
    <scope>NUCLEOTIDE SEQUENCE</scope>
    <source>
        <strain evidence="6">LMO-M01</strain>
    </source>
</reference>
<dbReference type="InterPro" id="IPR000514">
    <property type="entry name" value="Glyco_hydro_39"/>
</dbReference>
<dbReference type="InterPro" id="IPR049165">
    <property type="entry name" value="GH39_as"/>
</dbReference>
<dbReference type="Pfam" id="PF01229">
    <property type="entry name" value="Glyco_hydro_39"/>
    <property type="match status" value="1"/>
</dbReference>
<dbReference type="AlphaFoldDB" id="A0AAE9ZVL8"/>
<keyword evidence="3" id="KW-0326">Glycosidase</keyword>
<dbReference type="KEGG" id="slom:PXH66_17885"/>
<dbReference type="EMBL" id="CP119075">
    <property type="protein sequence ID" value="WED64211.1"/>
    <property type="molecule type" value="Genomic_DNA"/>
</dbReference>
<proteinExistence type="inferred from homology"/>
<evidence type="ECO:0000256" key="4">
    <source>
        <dbReference type="PIRSR" id="PIRSR600514-1"/>
    </source>
</evidence>
<evidence type="ECO:0000313" key="7">
    <source>
        <dbReference type="Proteomes" id="UP001218638"/>
    </source>
</evidence>
<comment type="similarity">
    <text evidence="1">Belongs to the glycosyl hydrolase 39 family.</text>
</comment>
<protein>
    <recommendedName>
        <fullName evidence="5">Glycosyl hydrolases family 39 N-terminal catalytic domain-containing protein</fullName>
    </recommendedName>
</protein>
<dbReference type="Gene3D" id="3.20.20.80">
    <property type="entry name" value="Glycosidases"/>
    <property type="match status" value="1"/>
</dbReference>
<dbReference type="PANTHER" id="PTHR12631:SF10">
    <property type="entry name" value="BETA-XYLOSIDASE-LIKE PROTEIN-RELATED"/>
    <property type="match status" value="1"/>
</dbReference>
<dbReference type="Gene3D" id="2.60.40.1500">
    <property type="entry name" value="Glycosyl hydrolase domain, family 39"/>
    <property type="match status" value="1"/>
</dbReference>
<dbReference type="InterPro" id="IPR017853">
    <property type="entry name" value="GH"/>
</dbReference>
<dbReference type="RefSeq" id="WP_330931125.1">
    <property type="nucleotide sequence ID" value="NZ_CP119075.1"/>
</dbReference>
<organism evidence="6 7">
    <name type="scientific">Synoicihabitans lomoniglobus</name>
    <dbReference type="NCBI Taxonomy" id="2909285"/>
    <lineage>
        <taxon>Bacteria</taxon>
        <taxon>Pseudomonadati</taxon>
        <taxon>Verrucomicrobiota</taxon>
        <taxon>Opitutia</taxon>
        <taxon>Opitutales</taxon>
        <taxon>Opitutaceae</taxon>
        <taxon>Synoicihabitans</taxon>
    </lineage>
</organism>
<gene>
    <name evidence="6" type="ORF">PXH66_17885</name>
</gene>
<evidence type="ECO:0000256" key="2">
    <source>
        <dbReference type="ARBA" id="ARBA00022801"/>
    </source>
</evidence>
<dbReference type="PANTHER" id="PTHR12631">
    <property type="entry name" value="ALPHA-L-IDURONIDASE"/>
    <property type="match status" value="1"/>
</dbReference>
<dbReference type="SUPFAM" id="SSF51011">
    <property type="entry name" value="Glycosyl hydrolase domain"/>
    <property type="match status" value="1"/>
</dbReference>
<evidence type="ECO:0000256" key="3">
    <source>
        <dbReference type="ARBA" id="ARBA00023295"/>
    </source>
</evidence>
<evidence type="ECO:0000256" key="1">
    <source>
        <dbReference type="ARBA" id="ARBA00008875"/>
    </source>
</evidence>
<keyword evidence="7" id="KW-1185">Reference proteome</keyword>
<keyword evidence="2" id="KW-0378">Hydrolase</keyword>
<feature type="active site" description="Proton donor" evidence="4">
    <location>
        <position position="179"/>
    </location>
</feature>
<name>A0AAE9ZVL8_9BACT</name>
<dbReference type="PROSITE" id="PS01027">
    <property type="entry name" value="GLYCOSYL_HYDROL_F39"/>
    <property type="match status" value="1"/>
</dbReference>
<feature type="domain" description="Glycosyl hydrolases family 39 N-terminal catalytic" evidence="5">
    <location>
        <begin position="28"/>
        <end position="473"/>
    </location>
</feature>
<accession>A0AAE9ZVL8</accession>
<dbReference type="GO" id="GO:0005975">
    <property type="term" value="P:carbohydrate metabolic process"/>
    <property type="evidence" value="ECO:0007669"/>
    <property type="project" value="InterPro"/>
</dbReference>
<evidence type="ECO:0000313" key="6">
    <source>
        <dbReference type="EMBL" id="WED64211.1"/>
    </source>
</evidence>
<evidence type="ECO:0000259" key="5">
    <source>
        <dbReference type="Pfam" id="PF01229"/>
    </source>
</evidence>
<dbReference type="SUPFAM" id="SSF51445">
    <property type="entry name" value="(Trans)glycosidases"/>
    <property type="match status" value="1"/>
</dbReference>
<dbReference type="Proteomes" id="UP001218638">
    <property type="component" value="Chromosome"/>
</dbReference>